<gene>
    <name evidence="10" type="ORF">H1R20_g8155</name>
</gene>
<dbReference type="Pfam" id="PF00069">
    <property type="entry name" value="Pkinase"/>
    <property type="match status" value="1"/>
</dbReference>
<feature type="region of interest" description="Disordered" evidence="8">
    <location>
        <begin position="1"/>
        <end position="76"/>
    </location>
</feature>
<keyword evidence="4 7" id="KW-0547">Nucleotide-binding</keyword>
<organism evidence="10 11">
    <name type="scientific">Candolleomyces eurysporus</name>
    <dbReference type="NCBI Taxonomy" id="2828524"/>
    <lineage>
        <taxon>Eukaryota</taxon>
        <taxon>Fungi</taxon>
        <taxon>Dikarya</taxon>
        <taxon>Basidiomycota</taxon>
        <taxon>Agaricomycotina</taxon>
        <taxon>Agaricomycetes</taxon>
        <taxon>Agaricomycetidae</taxon>
        <taxon>Agaricales</taxon>
        <taxon>Agaricineae</taxon>
        <taxon>Psathyrellaceae</taxon>
        <taxon>Candolleomyces</taxon>
    </lineage>
</organism>
<dbReference type="PROSITE" id="PS50011">
    <property type="entry name" value="PROTEIN_KINASE_DOM"/>
    <property type="match status" value="1"/>
</dbReference>
<dbReference type="GO" id="GO:0004709">
    <property type="term" value="F:MAP kinase kinase kinase activity"/>
    <property type="evidence" value="ECO:0007669"/>
    <property type="project" value="UniProtKB-ARBA"/>
</dbReference>
<dbReference type="InterPro" id="IPR017441">
    <property type="entry name" value="Protein_kinase_ATP_BS"/>
</dbReference>
<evidence type="ECO:0000313" key="11">
    <source>
        <dbReference type="Proteomes" id="UP001140091"/>
    </source>
</evidence>
<dbReference type="GO" id="GO:0000196">
    <property type="term" value="P:cell integrity MAPK cascade"/>
    <property type="evidence" value="ECO:0007669"/>
    <property type="project" value="UniProtKB-ARBA"/>
</dbReference>
<dbReference type="EMBL" id="JANBPK010000919">
    <property type="protein sequence ID" value="KAJ2928759.1"/>
    <property type="molecule type" value="Genomic_DNA"/>
</dbReference>
<proteinExistence type="inferred from homology"/>
<dbReference type="AlphaFoldDB" id="A0A9W8J7B8"/>
<dbReference type="OrthoDB" id="266718at2759"/>
<keyword evidence="6 7" id="KW-0067">ATP-binding</keyword>
<dbReference type="InterPro" id="IPR011009">
    <property type="entry name" value="Kinase-like_dom_sf"/>
</dbReference>
<name>A0A9W8J7B8_9AGAR</name>
<dbReference type="GO" id="GO:0005524">
    <property type="term" value="F:ATP binding"/>
    <property type="evidence" value="ECO:0007669"/>
    <property type="project" value="UniProtKB-UniRule"/>
</dbReference>
<dbReference type="FunFam" id="3.30.200.20:FF:000387">
    <property type="entry name" value="Serine/threonine-protein kinase STE11"/>
    <property type="match status" value="1"/>
</dbReference>
<feature type="domain" description="Protein kinase" evidence="9">
    <location>
        <begin position="93"/>
        <end position="361"/>
    </location>
</feature>
<dbReference type="PRINTS" id="PR00109">
    <property type="entry name" value="TYRKINASE"/>
</dbReference>
<reference evidence="10" key="1">
    <citation type="submission" date="2022-06" db="EMBL/GenBank/DDBJ databases">
        <title>Genome Sequence of Candolleomyces eurysporus.</title>
        <authorList>
            <person name="Buettner E."/>
        </authorList>
    </citation>
    <scope>NUCLEOTIDE SEQUENCE</scope>
    <source>
        <strain evidence="10">VTCC 930004</strain>
    </source>
</reference>
<feature type="binding site" evidence="7">
    <location>
        <position position="122"/>
    </location>
    <ligand>
        <name>ATP</name>
        <dbReference type="ChEBI" id="CHEBI:30616"/>
    </ligand>
</feature>
<evidence type="ECO:0000256" key="3">
    <source>
        <dbReference type="ARBA" id="ARBA00022679"/>
    </source>
</evidence>
<dbReference type="FunFam" id="1.10.510.10:FF:000182">
    <property type="entry name" value="MAP kinase kinase kinase mkh1"/>
    <property type="match status" value="1"/>
</dbReference>
<keyword evidence="11" id="KW-1185">Reference proteome</keyword>
<dbReference type="SMART" id="SM00220">
    <property type="entry name" value="S_TKc"/>
    <property type="match status" value="1"/>
</dbReference>
<feature type="region of interest" description="Disordered" evidence="8">
    <location>
        <begin position="385"/>
        <end position="438"/>
    </location>
</feature>
<evidence type="ECO:0000256" key="6">
    <source>
        <dbReference type="ARBA" id="ARBA00022840"/>
    </source>
</evidence>
<evidence type="ECO:0000256" key="2">
    <source>
        <dbReference type="ARBA" id="ARBA00022527"/>
    </source>
</evidence>
<evidence type="ECO:0000256" key="1">
    <source>
        <dbReference type="ARBA" id="ARBA00006529"/>
    </source>
</evidence>
<comment type="caution">
    <text evidence="10">The sequence shown here is derived from an EMBL/GenBank/DDBJ whole genome shotgun (WGS) entry which is preliminary data.</text>
</comment>
<dbReference type="InterPro" id="IPR008271">
    <property type="entry name" value="Ser/Thr_kinase_AS"/>
</dbReference>
<evidence type="ECO:0000256" key="7">
    <source>
        <dbReference type="PROSITE-ProRule" id="PRU10141"/>
    </source>
</evidence>
<feature type="compositionally biased region" description="Low complexity" evidence="8">
    <location>
        <begin position="409"/>
        <end position="428"/>
    </location>
</feature>
<dbReference type="PROSITE" id="PS00108">
    <property type="entry name" value="PROTEIN_KINASE_ST"/>
    <property type="match status" value="1"/>
</dbReference>
<protein>
    <recommendedName>
        <fullName evidence="9">Protein kinase domain-containing protein</fullName>
    </recommendedName>
</protein>
<evidence type="ECO:0000256" key="4">
    <source>
        <dbReference type="ARBA" id="ARBA00022741"/>
    </source>
</evidence>
<dbReference type="InterPro" id="IPR050538">
    <property type="entry name" value="MAP_kinase_kinase_kinase"/>
</dbReference>
<keyword evidence="2" id="KW-0723">Serine/threonine-protein kinase</keyword>
<comment type="similarity">
    <text evidence="1">Belongs to the protein kinase superfamily. STE Ser/Thr protein kinase family. MAP kinase kinase kinase subfamily.</text>
</comment>
<dbReference type="PANTHER" id="PTHR48016">
    <property type="entry name" value="MAP KINASE KINASE KINASE SSK2-RELATED-RELATED"/>
    <property type="match status" value="1"/>
</dbReference>
<evidence type="ECO:0000259" key="9">
    <source>
        <dbReference type="PROSITE" id="PS50011"/>
    </source>
</evidence>
<evidence type="ECO:0000313" key="10">
    <source>
        <dbReference type="EMBL" id="KAJ2928759.1"/>
    </source>
</evidence>
<feature type="compositionally biased region" description="Polar residues" evidence="8">
    <location>
        <begin position="35"/>
        <end position="55"/>
    </location>
</feature>
<evidence type="ECO:0000256" key="8">
    <source>
        <dbReference type="SAM" id="MobiDB-lite"/>
    </source>
</evidence>
<dbReference type="InterPro" id="IPR001245">
    <property type="entry name" value="Ser-Thr/Tyr_kinase_cat_dom"/>
</dbReference>
<dbReference type="Proteomes" id="UP001140091">
    <property type="component" value="Unassembled WGS sequence"/>
</dbReference>
<accession>A0A9W8J7B8</accession>
<dbReference type="SUPFAM" id="SSF56112">
    <property type="entry name" value="Protein kinase-like (PK-like)"/>
    <property type="match status" value="1"/>
</dbReference>
<keyword evidence="3" id="KW-0808">Transferase</keyword>
<evidence type="ECO:0000256" key="5">
    <source>
        <dbReference type="ARBA" id="ARBA00022777"/>
    </source>
</evidence>
<dbReference type="Gene3D" id="1.10.510.10">
    <property type="entry name" value="Transferase(Phosphotransferase) domain 1"/>
    <property type="match status" value="1"/>
</dbReference>
<sequence>MPLSNAVDPSQTWAVRPLSESLTSPPPLPDLQFRLNGSSNGRSPSYDSLEYSSGDTGDESDTPRPKRVAKSNAQSGESRLAYKPSFSKATFQWMRGELLGQGSYGRVYLALNATTGEIMAVKQVEFPKTPSDRIKSHHLDVMKALKFESDTLKDLDHPNIVQYLGYEESEDFLSIFLEYVPGGTISELLRQHGRFREEVTTSFLYQILQGLDYLHSRNILHRDLKADNILVEERGVCKISDFGISKKAEDLYRGGRAYTMMKGTVYWMAPEVLSPDGQGYDAKVDIWSVGCVAVEMWTGSRPWSGFQAPPVMMKLFQEKLSPPIPSDISLSPLANDFRENCFHTDPRQRPHARKLKKHPYLQQPTKGWVFDITDIADSHRHRRYQAIPEHSSYPSLYPDKNTARSSRDTNSTFTPSTLTLSQSSSRNTAKPNLPTLSIPEWNAPVQTLTQERLRADPPSGTLGPGPPLVTITPLGSTKTQPIDYLYRPYSASETTASSRRGKPRRLIIANPDEGSDELRRNQVSRKPTFVYTPPPLPDPRQPVSATSPASKTLASVHSTPITSARPLHAFQVPGLIAQGAVNFDLCFILSNQSITELFASFCSS</sequence>
<dbReference type="InterPro" id="IPR000719">
    <property type="entry name" value="Prot_kinase_dom"/>
</dbReference>
<dbReference type="PANTHER" id="PTHR48016:SF48">
    <property type="entry name" value="SERINE_THREONINE-PROTEIN KINASE BCK1_SLK1_SSP31"/>
    <property type="match status" value="1"/>
</dbReference>
<keyword evidence="5" id="KW-0418">Kinase</keyword>
<feature type="region of interest" description="Disordered" evidence="8">
    <location>
        <begin position="456"/>
        <end position="475"/>
    </location>
</feature>
<feature type="non-terminal residue" evidence="10">
    <location>
        <position position="1"/>
    </location>
</feature>
<dbReference type="PROSITE" id="PS00107">
    <property type="entry name" value="PROTEIN_KINASE_ATP"/>
    <property type="match status" value="1"/>
</dbReference>